<evidence type="ECO:0000313" key="4">
    <source>
        <dbReference type="Proteomes" id="UP000594688"/>
    </source>
</evidence>
<feature type="region of interest" description="Disordered" evidence="1">
    <location>
        <begin position="64"/>
        <end position="84"/>
    </location>
</feature>
<reference evidence="3 4" key="1">
    <citation type="submission" date="2020-02" db="EMBL/GenBank/DDBJ databases">
        <title>Genomic and physiological characterization of two novel Nitrospinaceae genera.</title>
        <authorList>
            <person name="Mueller A.J."/>
            <person name="Jung M.-Y."/>
            <person name="Strachan C.R."/>
            <person name="Herbold C.W."/>
            <person name="Kirkegaard R.H."/>
            <person name="Daims H."/>
        </authorList>
    </citation>
    <scope>NUCLEOTIDE SEQUENCE [LARGE SCALE GENOMIC DNA]</scope>
    <source>
        <strain evidence="3">EB</strain>
    </source>
</reference>
<feature type="transmembrane region" description="Helical" evidence="2">
    <location>
        <begin position="20"/>
        <end position="53"/>
    </location>
</feature>
<keyword evidence="2" id="KW-0812">Transmembrane</keyword>
<proteinExistence type="predicted"/>
<protein>
    <submittedName>
        <fullName evidence="3">Uncharacterized protein</fullName>
    </submittedName>
</protein>
<evidence type="ECO:0000256" key="1">
    <source>
        <dbReference type="SAM" id="MobiDB-lite"/>
    </source>
</evidence>
<dbReference type="EMBL" id="CP048685">
    <property type="protein sequence ID" value="QPJ63255.1"/>
    <property type="molecule type" value="Genomic_DNA"/>
</dbReference>
<name>A0A7T0G1D0_9BACT</name>
<accession>A0A7T0G1D0</accession>
<feature type="compositionally biased region" description="Basic and acidic residues" evidence="1">
    <location>
        <begin position="75"/>
        <end position="84"/>
    </location>
</feature>
<sequence>MLFIRINEGSQKIPWTTRLLMILGGLIVFSLLFFFAFTFFVVAMVVTGVALIAQFFAGKRRPEVPRPPNMQYRGPRKDDDVIDI</sequence>
<evidence type="ECO:0000313" key="3">
    <source>
        <dbReference type="EMBL" id="QPJ63255.1"/>
    </source>
</evidence>
<keyword evidence="2" id="KW-0472">Membrane</keyword>
<dbReference type="Proteomes" id="UP000594688">
    <property type="component" value="Chromosome"/>
</dbReference>
<keyword evidence="2" id="KW-1133">Transmembrane helix</keyword>
<dbReference type="KEGG" id="nli:G3M70_15790"/>
<gene>
    <name evidence="3" type="ORF">G3M70_15790</name>
</gene>
<organism evidence="3 4">
    <name type="scientific">Candidatus Nitronauta litoralis</name>
    <dbReference type="NCBI Taxonomy" id="2705533"/>
    <lineage>
        <taxon>Bacteria</taxon>
        <taxon>Pseudomonadati</taxon>
        <taxon>Nitrospinota/Tectimicrobiota group</taxon>
        <taxon>Nitrospinota</taxon>
        <taxon>Nitrospinia</taxon>
        <taxon>Nitrospinales</taxon>
        <taxon>Nitrospinaceae</taxon>
        <taxon>Candidatus Nitronauta</taxon>
    </lineage>
</organism>
<dbReference type="AlphaFoldDB" id="A0A7T0G1D0"/>
<evidence type="ECO:0000256" key="2">
    <source>
        <dbReference type="SAM" id="Phobius"/>
    </source>
</evidence>